<accession>A0A2M4DIG8</accession>
<evidence type="ECO:0000313" key="1">
    <source>
        <dbReference type="EMBL" id="MBW77356.1"/>
    </source>
</evidence>
<sequence>MVGCRFAAAAAAHLPSGVLLGVRCRCDGVFARPIDRFLPLRDIGQADRADKVRVDDGRLEPYHRRRAALDR</sequence>
<reference evidence="1" key="1">
    <citation type="submission" date="2018-01" db="EMBL/GenBank/DDBJ databases">
        <title>An insight into the sialome of Amazonian anophelines.</title>
        <authorList>
            <person name="Ribeiro J.M."/>
            <person name="Scarpassa V."/>
            <person name="Calvo E."/>
        </authorList>
    </citation>
    <scope>NUCLEOTIDE SEQUENCE</scope>
</reference>
<proteinExistence type="predicted"/>
<organism evidence="1">
    <name type="scientific">Anopheles darlingi</name>
    <name type="common">Mosquito</name>
    <dbReference type="NCBI Taxonomy" id="43151"/>
    <lineage>
        <taxon>Eukaryota</taxon>
        <taxon>Metazoa</taxon>
        <taxon>Ecdysozoa</taxon>
        <taxon>Arthropoda</taxon>
        <taxon>Hexapoda</taxon>
        <taxon>Insecta</taxon>
        <taxon>Pterygota</taxon>
        <taxon>Neoptera</taxon>
        <taxon>Endopterygota</taxon>
        <taxon>Diptera</taxon>
        <taxon>Nematocera</taxon>
        <taxon>Culicoidea</taxon>
        <taxon>Culicidae</taxon>
        <taxon>Anophelinae</taxon>
        <taxon>Anopheles</taxon>
    </lineage>
</organism>
<name>A0A2M4DIG8_ANODA</name>
<dbReference type="AlphaFoldDB" id="A0A2M4DIG8"/>
<protein>
    <submittedName>
        <fullName evidence="1">Putative secreted protein</fullName>
    </submittedName>
</protein>
<dbReference type="EMBL" id="GGFL01013178">
    <property type="protein sequence ID" value="MBW77356.1"/>
    <property type="molecule type" value="Transcribed_RNA"/>
</dbReference>